<dbReference type="OrthoDB" id="5882935at2759"/>
<evidence type="ECO:0000313" key="4">
    <source>
        <dbReference type="WBParaSite" id="HPLM_0000789001-mRNA-1"/>
    </source>
</evidence>
<reference evidence="2 3" key="2">
    <citation type="submission" date="2018-11" db="EMBL/GenBank/DDBJ databases">
        <authorList>
            <consortium name="Pathogen Informatics"/>
        </authorList>
    </citation>
    <scope>NUCLEOTIDE SEQUENCE [LARGE SCALE GENOMIC DNA]</scope>
    <source>
        <strain evidence="2 3">MHpl1</strain>
    </source>
</reference>
<reference evidence="4" key="1">
    <citation type="submission" date="2017-02" db="UniProtKB">
        <authorList>
            <consortium name="WormBaseParasite"/>
        </authorList>
    </citation>
    <scope>IDENTIFICATION</scope>
</reference>
<sequence>MNTTVAALFAVCFILCITQGYGGHSHSQSHSHEHGGERPPKPEFLDKLNDTLREEFWNIVKDRSIPPNEKREKVLAWGEKYGLEVCSLRHFRSILKQGFSTKIICWVAFNRIARNVPRRRVGLQWESGILRQERVA</sequence>
<accession>A0A0N4WBQ4</accession>
<feature type="chain" id="PRO_5043123565" evidence="1">
    <location>
        <begin position="23"/>
        <end position="136"/>
    </location>
</feature>
<protein>
    <submittedName>
        <fullName evidence="4">DUF148 domain-containing protein</fullName>
    </submittedName>
</protein>
<dbReference type="WBParaSite" id="HPLM_0000789001-mRNA-1">
    <property type="protein sequence ID" value="HPLM_0000789001-mRNA-1"/>
    <property type="gene ID" value="HPLM_0000789001"/>
</dbReference>
<organism evidence="4">
    <name type="scientific">Haemonchus placei</name>
    <name type="common">Barber's pole worm</name>
    <dbReference type="NCBI Taxonomy" id="6290"/>
    <lineage>
        <taxon>Eukaryota</taxon>
        <taxon>Metazoa</taxon>
        <taxon>Ecdysozoa</taxon>
        <taxon>Nematoda</taxon>
        <taxon>Chromadorea</taxon>
        <taxon>Rhabditida</taxon>
        <taxon>Rhabditina</taxon>
        <taxon>Rhabditomorpha</taxon>
        <taxon>Strongyloidea</taxon>
        <taxon>Trichostrongylidae</taxon>
        <taxon>Haemonchus</taxon>
    </lineage>
</organism>
<gene>
    <name evidence="2" type="ORF">HPLM_LOCUS7882</name>
</gene>
<evidence type="ECO:0000256" key="1">
    <source>
        <dbReference type="SAM" id="SignalP"/>
    </source>
</evidence>
<dbReference type="AlphaFoldDB" id="A0A0N4WBQ4"/>
<proteinExistence type="predicted"/>
<evidence type="ECO:0000313" key="3">
    <source>
        <dbReference type="Proteomes" id="UP000268014"/>
    </source>
</evidence>
<dbReference type="EMBL" id="UZAF01016743">
    <property type="protein sequence ID" value="VDO33251.1"/>
    <property type="molecule type" value="Genomic_DNA"/>
</dbReference>
<dbReference type="Proteomes" id="UP000268014">
    <property type="component" value="Unassembled WGS sequence"/>
</dbReference>
<feature type="signal peptide" evidence="1">
    <location>
        <begin position="1"/>
        <end position="22"/>
    </location>
</feature>
<keyword evidence="1" id="KW-0732">Signal</keyword>
<evidence type="ECO:0000313" key="2">
    <source>
        <dbReference type="EMBL" id="VDO33251.1"/>
    </source>
</evidence>
<keyword evidence="3" id="KW-1185">Reference proteome</keyword>
<name>A0A0N4WBQ4_HAEPC</name>